<feature type="transmembrane region" description="Helical" evidence="5">
    <location>
        <begin position="35"/>
        <end position="53"/>
    </location>
</feature>
<keyword evidence="3 5" id="KW-1133">Transmembrane helix</keyword>
<evidence type="ECO:0000256" key="4">
    <source>
        <dbReference type="ARBA" id="ARBA00023136"/>
    </source>
</evidence>
<feature type="transmembrane region" description="Helical" evidence="5">
    <location>
        <begin position="425"/>
        <end position="442"/>
    </location>
</feature>
<keyword evidence="4 5" id="KW-0472">Membrane</keyword>
<proteinExistence type="predicted"/>
<feature type="transmembrane region" description="Helical" evidence="5">
    <location>
        <begin position="147"/>
        <end position="169"/>
    </location>
</feature>
<feature type="transmembrane region" description="Helical" evidence="5">
    <location>
        <begin position="370"/>
        <end position="391"/>
    </location>
</feature>
<dbReference type="Pfam" id="PF12698">
    <property type="entry name" value="ABC2_membrane_3"/>
    <property type="match status" value="1"/>
</dbReference>
<feature type="transmembrane region" description="Helical" evidence="5">
    <location>
        <begin position="277"/>
        <end position="294"/>
    </location>
</feature>
<evidence type="ECO:0000313" key="7">
    <source>
        <dbReference type="EMBL" id="SBS77500.1"/>
    </source>
</evidence>
<sequence>MRWANSSAMTTAEHEQWRPALLLTRSFIADYVRNPVNLIVLVLVPLVFVVVAARSLADAMELLGGKIGPALETVTAGWAAGFLSSLAMYFQVRSARAADRRMLVAGLPPVRLIAARASTGLLLAGLVSAVALIALAVRIGIDNPGRVVVGTLMFALIYLAIGALVGVVIANPVNGAVVILFIWMVDVFFGPGGSGGDMLLSRFFPTHFVTLWMVDLPSHHGGRLGDLGIAASWVLGAGVAGAAVLAANSRTAGRKHRPSGQFVTAVRLGLVDLRRNPVLLVLLVIVPAVFVLLAKATTPARTLIVAVTDNGISTNQSFWFPEVHAGTMAPIAVGSLAALAGMFVVVDSAAGDRRLSIAGYHTGVAVTARLSVVAAAVVVICAAALAVTATVFTARQWVGFAAANLGLGATYALIGVIIGPLFGRVAGVFVAFLVPFLDLGIAQSPMLRPIPATWAQALPGYGWTKVLFDTGLTPHFDQTGPLLAAMAWLVVLSGAAGLVLSRGQHR</sequence>
<dbReference type="AlphaFoldDB" id="A0A1Y5PJA7"/>
<name>A0A1Y5PJA7_9MYCO</name>
<evidence type="ECO:0000256" key="3">
    <source>
        <dbReference type="ARBA" id="ARBA00022989"/>
    </source>
</evidence>
<dbReference type="GO" id="GO:0140359">
    <property type="term" value="F:ABC-type transporter activity"/>
    <property type="evidence" value="ECO:0007669"/>
    <property type="project" value="InterPro"/>
</dbReference>
<evidence type="ECO:0000259" key="6">
    <source>
        <dbReference type="Pfam" id="PF12698"/>
    </source>
</evidence>
<evidence type="ECO:0000256" key="5">
    <source>
        <dbReference type="SAM" id="Phobius"/>
    </source>
</evidence>
<feature type="domain" description="ABC-2 type transporter transmembrane" evidence="6">
    <location>
        <begin position="86"/>
        <end position="235"/>
    </location>
</feature>
<dbReference type="InterPro" id="IPR013525">
    <property type="entry name" value="ABC2_TM"/>
</dbReference>
<feature type="transmembrane region" description="Helical" evidence="5">
    <location>
        <begin position="73"/>
        <end position="92"/>
    </location>
</feature>
<feature type="transmembrane region" description="Helical" evidence="5">
    <location>
        <begin position="482"/>
        <end position="500"/>
    </location>
</feature>
<evidence type="ECO:0000256" key="2">
    <source>
        <dbReference type="ARBA" id="ARBA00022692"/>
    </source>
</evidence>
<evidence type="ECO:0000256" key="1">
    <source>
        <dbReference type="ARBA" id="ARBA00004141"/>
    </source>
</evidence>
<accession>A0A1Y5PJA7</accession>
<feature type="transmembrane region" description="Helical" evidence="5">
    <location>
        <begin position="227"/>
        <end position="247"/>
    </location>
</feature>
<feature type="transmembrane region" description="Helical" evidence="5">
    <location>
        <begin position="121"/>
        <end position="141"/>
    </location>
</feature>
<organism evidence="7">
    <name type="scientific">uncultured Mycobacterium sp</name>
    <dbReference type="NCBI Taxonomy" id="171292"/>
    <lineage>
        <taxon>Bacteria</taxon>
        <taxon>Bacillati</taxon>
        <taxon>Actinomycetota</taxon>
        <taxon>Actinomycetes</taxon>
        <taxon>Mycobacteriales</taxon>
        <taxon>Mycobacteriaceae</taxon>
        <taxon>Mycobacterium</taxon>
        <taxon>environmental samples</taxon>
    </lineage>
</organism>
<gene>
    <name evidence="7" type="ORF">MHPYR_440012</name>
</gene>
<reference evidence="7" key="1">
    <citation type="submission" date="2016-03" db="EMBL/GenBank/DDBJ databases">
        <authorList>
            <person name="Ploux O."/>
        </authorList>
    </citation>
    <scope>NUCLEOTIDE SEQUENCE</scope>
    <source>
        <strain evidence="7">UC10</strain>
    </source>
</reference>
<feature type="transmembrane region" description="Helical" evidence="5">
    <location>
        <begin position="176"/>
        <end position="194"/>
    </location>
</feature>
<dbReference type="EMBL" id="FLQS01000039">
    <property type="protein sequence ID" value="SBS77500.1"/>
    <property type="molecule type" value="Genomic_DNA"/>
</dbReference>
<dbReference type="GO" id="GO:0016020">
    <property type="term" value="C:membrane"/>
    <property type="evidence" value="ECO:0007669"/>
    <property type="project" value="UniProtKB-SubCell"/>
</dbReference>
<protein>
    <recommendedName>
        <fullName evidence="6">ABC-2 type transporter transmembrane domain-containing protein</fullName>
    </recommendedName>
</protein>
<keyword evidence="2 5" id="KW-0812">Transmembrane</keyword>
<feature type="transmembrane region" description="Helical" evidence="5">
    <location>
        <begin position="397"/>
        <end position="418"/>
    </location>
</feature>
<comment type="subcellular location">
    <subcellularLocation>
        <location evidence="1">Membrane</location>
        <topology evidence="1">Multi-pass membrane protein</topology>
    </subcellularLocation>
</comment>
<feature type="transmembrane region" description="Helical" evidence="5">
    <location>
        <begin position="328"/>
        <end position="350"/>
    </location>
</feature>